<dbReference type="EC" id="3.1.-.-" evidence="5"/>
<comment type="subcellular location">
    <subcellularLocation>
        <location evidence="5">Cytoplasm</location>
    </subcellularLocation>
</comment>
<comment type="similarity">
    <text evidence="5">Belongs to the YqgF HJR family.</text>
</comment>
<dbReference type="SUPFAM" id="SSF53098">
    <property type="entry name" value="Ribonuclease H-like"/>
    <property type="match status" value="1"/>
</dbReference>
<keyword evidence="1 5" id="KW-0963">Cytoplasm</keyword>
<evidence type="ECO:0000256" key="1">
    <source>
        <dbReference type="ARBA" id="ARBA00022490"/>
    </source>
</evidence>
<dbReference type="Gene3D" id="3.30.420.140">
    <property type="entry name" value="YqgF/RNase H-like domain"/>
    <property type="match status" value="1"/>
</dbReference>
<evidence type="ECO:0000313" key="7">
    <source>
        <dbReference type="EMBL" id="MBL6444941.1"/>
    </source>
</evidence>
<keyword evidence="2 5" id="KW-0690">Ribosome biogenesis</keyword>
<evidence type="ECO:0000256" key="4">
    <source>
        <dbReference type="ARBA" id="ARBA00022801"/>
    </source>
</evidence>
<dbReference type="InterPro" id="IPR005227">
    <property type="entry name" value="YqgF"/>
</dbReference>
<evidence type="ECO:0000259" key="6">
    <source>
        <dbReference type="SMART" id="SM00732"/>
    </source>
</evidence>
<gene>
    <name evidence="7" type="primary">ruvX</name>
    <name evidence="7" type="ORF">JMN32_01380</name>
</gene>
<dbReference type="GO" id="GO:0000967">
    <property type="term" value="P:rRNA 5'-end processing"/>
    <property type="evidence" value="ECO:0007669"/>
    <property type="project" value="UniProtKB-UniRule"/>
</dbReference>
<evidence type="ECO:0000313" key="8">
    <source>
        <dbReference type="Proteomes" id="UP000614216"/>
    </source>
</evidence>
<protein>
    <recommendedName>
        <fullName evidence="5">Putative pre-16S rRNA nuclease</fullName>
        <ecNumber evidence="5">3.1.-.-</ecNumber>
    </recommendedName>
</protein>
<keyword evidence="4 5" id="KW-0378">Hydrolase</keyword>
<feature type="domain" description="YqgF/RNase H-like" evidence="6">
    <location>
        <begin position="2"/>
        <end position="100"/>
    </location>
</feature>
<accession>A0A937FXW2</accession>
<dbReference type="EMBL" id="JAEUGD010000003">
    <property type="protein sequence ID" value="MBL6444941.1"/>
    <property type="molecule type" value="Genomic_DNA"/>
</dbReference>
<name>A0A937FXW2_9BACT</name>
<dbReference type="AlphaFoldDB" id="A0A937FXW2"/>
<evidence type="ECO:0000256" key="2">
    <source>
        <dbReference type="ARBA" id="ARBA00022517"/>
    </source>
</evidence>
<organism evidence="7 8">
    <name type="scientific">Fulvivirga marina</name>
    <dbReference type="NCBI Taxonomy" id="2494733"/>
    <lineage>
        <taxon>Bacteria</taxon>
        <taxon>Pseudomonadati</taxon>
        <taxon>Bacteroidota</taxon>
        <taxon>Cytophagia</taxon>
        <taxon>Cytophagales</taxon>
        <taxon>Fulvivirgaceae</taxon>
        <taxon>Fulvivirga</taxon>
    </lineage>
</organism>
<dbReference type="PANTHER" id="PTHR33317:SF4">
    <property type="entry name" value="POLYNUCLEOTIDYL TRANSFERASE, RIBONUCLEASE H-LIKE SUPERFAMILY PROTEIN"/>
    <property type="match status" value="1"/>
</dbReference>
<dbReference type="GO" id="GO:0016788">
    <property type="term" value="F:hydrolase activity, acting on ester bonds"/>
    <property type="evidence" value="ECO:0007669"/>
    <property type="project" value="UniProtKB-UniRule"/>
</dbReference>
<dbReference type="CDD" id="cd16964">
    <property type="entry name" value="YqgF"/>
    <property type="match status" value="1"/>
</dbReference>
<keyword evidence="3 5" id="KW-0540">Nuclease</keyword>
<keyword evidence="8" id="KW-1185">Reference proteome</keyword>
<dbReference type="GO" id="GO:0005829">
    <property type="term" value="C:cytosol"/>
    <property type="evidence" value="ECO:0007669"/>
    <property type="project" value="TreeGrafter"/>
</dbReference>
<dbReference type="InterPro" id="IPR012337">
    <property type="entry name" value="RNaseH-like_sf"/>
</dbReference>
<dbReference type="NCBIfam" id="TIGR00250">
    <property type="entry name" value="RNAse_H_YqgF"/>
    <property type="match status" value="1"/>
</dbReference>
<dbReference type="GO" id="GO:0004518">
    <property type="term" value="F:nuclease activity"/>
    <property type="evidence" value="ECO:0007669"/>
    <property type="project" value="UniProtKB-KW"/>
</dbReference>
<dbReference type="RefSeq" id="WP_202854486.1">
    <property type="nucleotide sequence ID" value="NZ_JAEUGD010000003.1"/>
</dbReference>
<dbReference type="PANTHER" id="PTHR33317">
    <property type="entry name" value="POLYNUCLEOTIDYL TRANSFERASE, RIBONUCLEASE H-LIKE SUPERFAMILY PROTEIN"/>
    <property type="match status" value="1"/>
</dbReference>
<dbReference type="Pfam" id="PF03652">
    <property type="entry name" value="RuvX"/>
    <property type="match status" value="1"/>
</dbReference>
<reference evidence="7" key="1">
    <citation type="submission" date="2021-01" db="EMBL/GenBank/DDBJ databases">
        <title>Fulvivirga kasyanovii gen. nov., sp nov., a novel member of the phylum Bacteroidetes isolated from seawater in a mussel farm.</title>
        <authorList>
            <person name="Zhao L.-H."/>
            <person name="Wang Z.-J."/>
        </authorList>
    </citation>
    <scope>NUCLEOTIDE SEQUENCE</scope>
    <source>
        <strain evidence="7">29W222</strain>
    </source>
</reference>
<comment type="caution">
    <text evidence="7">The sequence shown here is derived from an EMBL/GenBank/DDBJ whole genome shotgun (WGS) entry which is preliminary data.</text>
</comment>
<dbReference type="SMART" id="SM00732">
    <property type="entry name" value="YqgFc"/>
    <property type="match status" value="1"/>
</dbReference>
<proteinExistence type="inferred from homology"/>
<evidence type="ECO:0000256" key="3">
    <source>
        <dbReference type="ARBA" id="ARBA00022722"/>
    </source>
</evidence>
<dbReference type="InterPro" id="IPR006641">
    <property type="entry name" value="YqgF/RNaseH-like_dom"/>
</dbReference>
<comment type="function">
    <text evidence="5">Could be a nuclease involved in processing of the 5'-end of pre-16S rRNA.</text>
</comment>
<evidence type="ECO:0000256" key="5">
    <source>
        <dbReference type="HAMAP-Rule" id="MF_00651"/>
    </source>
</evidence>
<sequence length="139" mass="15553">MGRIIGIDYGLKRTGIASTDPMKIIASPLTTVSTSEIFIFLKDYCSKEPVERFVIGMPKNLQNEDTHATVAVTKFIDKLKKLFPDIDISEVDERFTSKIAFSAMIEGGMKKKDRRNKANIDKVSATVILQSYLDSNPSF</sequence>
<dbReference type="InterPro" id="IPR037027">
    <property type="entry name" value="YqgF/RNaseH-like_dom_sf"/>
</dbReference>
<dbReference type="Proteomes" id="UP000614216">
    <property type="component" value="Unassembled WGS sequence"/>
</dbReference>
<dbReference type="HAMAP" id="MF_00651">
    <property type="entry name" value="Nuclease_YqgF"/>
    <property type="match status" value="1"/>
</dbReference>